<dbReference type="GO" id="GO:0052621">
    <property type="term" value="F:diguanylate cyclase activity"/>
    <property type="evidence" value="ECO:0007669"/>
    <property type="project" value="TreeGrafter"/>
</dbReference>
<dbReference type="InterPro" id="IPR029787">
    <property type="entry name" value="Nucleotide_cyclase"/>
</dbReference>
<reference evidence="4" key="1">
    <citation type="submission" date="2016-10" db="EMBL/GenBank/DDBJ databases">
        <authorList>
            <person name="Varghese N."/>
            <person name="Submissions S."/>
        </authorList>
    </citation>
    <scope>NUCLEOTIDE SEQUENCE [LARGE SCALE GENOMIC DNA]</scope>
    <source>
        <strain evidence="4">DSM 45413</strain>
    </source>
</reference>
<feature type="transmembrane region" description="Helical" evidence="1">
    <location>
        <begin position="45"/>
        <end position="63"/>
    </location>
</feature>
<dbReference type="GO" id="GO:0043709">
    <property type="term" value="P:cell adhesion involved in single-species biofilm formation"/>
    <property type="evidence" value="ECO:0007669"/>
    <property type="project" value="TreeGrafter"/>
</dbReference>
<dbReference type="Proteomes" id="UP000198960">
    <property type="component" value="Unassembled WGS sequence"/>
</dbReference>
<dbReference type="Gene3D" id="3.30.70.270">
    <property type="match status" value="1"/>
</dbReference>
<sequence length="374" mass="38981">MRWLRGSAVDRARYTDMQRTFLRPQRLGGAVGAAMLIAAFWYGPIVLVLLAIAAATMALGMVAHRHSRQPEHVTALTFGAIELNLVVCVLVTGGASSPLLPLVAVPVLAQAVCFRPRVLVAAVATIAGLLTPAVLLAPALPAVPEAPPVLHLVVFAALLLSVALVAATLATADLASRDDAVADPMTGLFNRLTLSTRFTDAQRDAAATGEAIGVVMCDVDHFKRVNDTHGHDRGDQVLVELARRLRTSLRATDVAYRVGGEEFVLLLPGRDVDDAVRVAERVRQAVAASPVAGLPITVSAGVASVRGDTCTLAEVLREADRALYAAKAAGRNRVLTPADVVVAVTAARAAEARAEAGVVRAPADGPGRLLESAG</sequence>
<dbReference type="SUPFAM" id="SSF55073">
    <property type="entry name" value="Nucleotide cyclase"/>
    <property type="match status" value="1"/>
</dbReference>
<dbReference type="InterPro" id="IPR000160">
    <property type="entry name" value="GGDEF_dom"/>
</dbReference>
<evidence type="ECO:0000313" key="3">
    <source>
        <dbReference type="EMBL" id="SEO68599.1"/>
    </source>
</evidence>
<keyword evidence="1" id="KW-1133">Transmembrane helix</keyword>
<evidence type="ECO:0000313" key="4">
    <source>
        <dbReference type="Proteomes" id="UP000198960"/>
    </source>
</evidence>
<dbReference type="FunFam" id="3.30.70.270:FF:000001">
    <property type="entry name" value="Diguanylate cyclase domain protein"/>
    <property type="match status" value="1"/>
</dbReference>
<dbReference type="PANTHER" id="PTHR45138">
    <property type="entry name" value="REGULATORY COMPONENTS OF SENSORY TRANSDUCTION SYSTEM"/>
    <property type="match status" value="1"/>
</dbReference>
<proteinExistence type="predicted"/>
<dbReference type="GO" id="GO:1902201">
    <property type="term" value="P:negative regulation of bacterial-type flagellum-dependent cell motility"/>
    <property type="evidence" value="ECO:0007669"/>
    <property type="project" value="TreeGrafter"/>
</dbReference>
<dbReference type="SMART" id="SM00267">
    <property type="entry name" value="GGDEF"/>
    <property type="match status" value="1"/>
</dbReference>
<keyword evidence="1" id="KW-0812">Transmembrane</keyword>
<gene>
    <name evidence="3" type="ORF">SAMN05660991_01266</name>
</gene>
<dbReference type="PANTHER" id="PTHR45138:SF9">
    <property type="entry name" value="DIGUANYLATE CYCLASE DGCM-RELATED"/>
    <property type="match status" value="1"/>
</dbReference>
<evidence type="ECO:0000259" key="2">
    <source>
        <dbReference type="PROSITE" id="PS50887"/>
    </source>
</evidence>
<keyword evidence="1" id="KW-0472">Membrane</keyword>
<dbReference type="AlphaFoldDB" id="A0A1H8RPV7"/>
<dbReference type="InterPro" id="IPR050469">
    <property type="entry name" value="Diguanylate_Cyclase"/>
</dbReference>
<dbReference type="InterPro" id="IPR043128">
    <property type="entry name" value="Rev_trsase/Diguanyl_cyclase"/>
</dbReference>
<evidence type="ECO:0000256" key="1">
    <source>
        <dbReference type="SAM" id="Phobius"/>
    </source>
</evidence>
<dbReference type="CDD" id="cd01949">
    <property type="entry name" value="GGDEF"/>
    <property type="match status" value="1"/>
</dbReference>
<feature type="transmembrane region" description="Helical" evidence="1">
    <location>
        <begin position="118"/>
        <end position="137"/>
    </location>
</feature>
<dbReference type="GO" id="GO:0005886">
    <property type="term" value="C:plasma membrane"/>
    <property type="evidence" value="ECO:0007669"/>
    <property type="project" value="TreeGrafter"/>
</dbReference>
<organism evidence="3 4">
    <name type="scientific">Trujillonella endophytica</name>
    <dbReference type="NCBI Taxonomy" id="673521"/>
    <lineage>
        <taxon>Bacteria</taxon>
        <taxon>Bacillati</taxon>
        <taxon>Actinomycetota</taxon>
        <taxon>Actinomycetes</taxon>
        <taxon>Geodermatophilales</taxon>
        <taxon>Geodermatophilaceae</taxon>
        <taxon>Trujillonella</taxon>
    </lineage>
</organism>
<name>A0A1H8RPV7_9ACTN</name>
<dbReference type="EMBL" id="FOEE01000003">
    <property type="protein sequence ID" value="SEO68599.1"/>
    <property type="molecule type" value="Genomic_DNA"/>
</dbReference>
<protein>
    <submittedName>
        <fullName evidence="3">Diguanylate cyclase (GGDEF) domain-containing protein</fullName>
    </submittedName>
</protein>
<feature type="transmembrane region" description="Helical" evidence="1">
    <location>
        <begin position="75"/>
        <end position="98"/>
    </location>
</feature>
<dbReference type="Pfam" id="PF00990">
    <property type="entry name" value="GGDEF"/>
    <property type="match status" value="1"/>
</dbReference>
<dbReference type="PROSITE" id="PS50887">
    <property type="entry name" value="GGDEF"/>
    <property type="match status" value="1"/>
</dbReference>
<feature type="transmembrane region" description="Helical" evidence="1">
    <location>
        <begin position="149"/>
        <end position="170"/>
    </location>
</feature>
<accession>A0A1H8RPV7</accession>
<dbReference type="NCBIfam" id="TIGR00254">
    <property type="entry name" value="GGDEF"/>
    <property type="match status" value="1"/>
</dbReference>
<dbReference type="STRING" id="673521.SAMN05660991_01266"/>
<feature type="domain" description="GGDEF" evidence="2">
    <location>
        <begin position="210"/>
        <end position="339"/>
    </location>
</feature>
<keyword evidence="4" id="KW-1185">Reference proteome</keyword>